<name>A0ABY7F588_MYAAR</name>
<reference evidence="2" key="1">
    <citation type="submission" date="2022-11" db="EMBL/GenBank/DDBJ databases">
        <title>Centuries of genome instability and evolution in soft-shell clam transmissible cancer (bioRxiv).</title>
        <authorList>
            <person name="Hart S.F.M."/>
            <person name="Yonemitsu M.A."/>
            <person name="Giersch R.M."/>
            <person name="Beal B.F."/>
            <person name="Arriagada G."/>
            <person name="Davis B.W."/>
            <person name="Ostrander E.A."/>
            <person name="Goff S.P."/>
            <person name="Metzger M.J."/>
        </authorList>
    </citation>
    <scope>NUCLEOTIDE SEQUENCE</scope>
    <source>
        <strain evidence="2">MELC-2E11</strain>
        <tissue evidence="2">Siphon/mantle</tissue>
    </source>
</reference>
<accession>A0ABY7F588</accession>
<evidence type="ECO:0000313" key="3">
    <source>
        <dbReference type="Proteomes" id="UP001164746"/>
    </source>
</evidence>
<evidence type="ECO:0000256" key="1">
    <source>
        <dbReference type="SAM" id="SignalP"/>
    </source>
</evidence>
<organism evidence="2 3">
    <name type="scientific">Mya arenaria</name>
    <name type="common">Soft-shell clam</name>
    <dbReference type="NCBI Taxonomy" id="6604"/>
    <lineage>
        <taxon>Eukaryota</taxon>
        <taxon>Metazoa</taxon>
        <taxon>Spiralia</taxon>
        <taxon>Lophotrochozoa</taxon>
        <taxon>Mollusca</taxon>
        <taxon>Bivalvia</taxon>
        <taxon>Autobranchia</taxon>
        <taxon>Heteroconchia</taxon>
        <taxon>Euheterodonta</taxon>
        <taxon>Imparidentia</taxon>
        <taxon>Neoheterodontei</taxon>
        <taxon>Myida</taxon>
        <taxon>Myoidea</taxon>
        <taxon>Myidae</taxon>
        <taxon>Mya</taxon>
    </lineage>
</organism>
<protein>
    <submittedName>
        <fullName evidence="2">Uncharacterized protein</fullName>
    </submittedName>
</protein>
<evidence type="ECO:0000313" key="2">
    <source>
        <dbReference type="EMBL" id="WAR14486.1"/>
    </source>
</evidence>
<keyword evidence="3" id="KW-1185">Reference proteome</keyword>
<feature type="signal peptide" evidence="1">
    <location>
        <begin position="1"/>
        <end position="24"/>
    </location>
</feature>
<keyword evidence="1" id="KW-0732">Signal</keyword>
<feature type="chain" id="PRO_5045622731" evidence="1">
    <location>
        <begin position="25"/>
        <end position="88"/>
    </location>
</feature>
<proteinExistence type="predicted"/>
<sequence length="88" mass="10036">MCSATARACVAIAFLAVLINVVTAQSASRTSQGTTTNPWLDLMNAYRTYMMQYGMFGRGYYGMEEDLSFKYGMTKYFTYPRLFRCNCL</sequence>
<dbReference type="EMBL" id="CP111020">
    <property type="protein sequence ID" value="WAR14486.1"/>
    <property type="molecule type" value="Genomic_DNA"/>
</dbReference>
<gene>
    <name evidence="2" type="ORF">MAR_004591</name>
</gene>
<dbReference type="Proteomes" id="UP001164746">
    <property type="component" value="Chromosome 9"/>
</dbReference>